<dbReference type="InterPro" id="IPR006901">
    <property type="entry name" value="TrmK"/>
</dbReference>
<dbReference type="STRING" id="341036.SAMN05660649_03912"/>
<dbReference type="Gene3D" id="3.40.50.150">
    <property type="entry name" value="Vaccinia Virus protein VP39"/>
    <property type="match status" value="1"/>
</dbReference>
<dbReference type="Proteomes" id="UP000199337">
    <property type="component" value="Unassembled WGS sequence"/>
</dbReference>
<evidence type="ECO:0000313" key="2">
    <source>
        <dbReference type="Proteomes" id="UP000199337"/>
    </source>
</evidence>
<keyword evidence="2" id="KW-1185">Reference proteome</keyword>
<dbReference type="OrthoDB" id="5881184at2"/>
<dbReference type="SUPFAM" id="SSF53335">
    <property type="entry name" value="S-adenosyl-L-methionine-dependent methyltransferases"/>
    <property type="match status" value="1"/>
</dbReference>
<dbReference type="PANTHER" id="PTHR38451">
    <property type="entry name" value="TRNA (ADENINE(22)-N(1))-METHYLTRANSFERASE"/>
    <property type="match status" value="1"/>
</dbReference>
<organism evidence="1 2">
    <name type="scientific">Desulfotruncus arcticus DSM 17038</name>
    <dbReference type="NCBI Taxonomy" id="1121424"/>
    <lineage>
        <taxon>Bacteria</taxon>
        <taxon>Bacillati</taxon>
        <taxon>Bacillota</taxon>
        <taxon>Clostridia</taxon>
        <taxon>Eubacteriales</taxon>
        <taxon>Desulfallaceae</taxon>
        <taxon>Desulfotruncus</taxon>
    </lineage>
</organism>
<dbReference type="GO" id="GO:0032259">
    <property type="term" value="P:methylation"/>
    <property type="evidence" value="ECO:0007669"/>
    <property type="project" value="UniProtKB-KW"/>
</dbReference>
<reference evidence="2" key="1">
    <citation type="submission" date="2016-10" db="EMBL/GenBank/DDBJ databases">
        <authorList>
            <person name="Varghese N."/>
            <person name="Submissions S."/>
        </authorList>
    </citation>
    <scope>NUCLEOTIDE SEQUENCE [LARGE SCALE GENOMIC DNA]</scope>
    <source>
        <strain evidence="2">DSM 17038</strain>
    </source>
</reference>
<dbReference type="PANTHER" id="PTHR38451:SF1">
    <property type="entry name" value="TRNA (ADENINE(22)-N(1))-METHYLTRANSFERASE"/>
    <property type="match status" value="1"/>
</dbReference>
<dbReference type="EMBL" id="FOOX01000017">
    <property type="protein sequence ID" value="SFH11641.1"/>
    <property type="molecule type" value="Genomic_DNA"/>
</dbReference>
<accession>A0A1I2XHU6</accession>
<dbReference type="PIRSF" id="PIRSF018637">
    <property type="entry name" value="TrmK"/>
    <property type="match status" value="1"/>
</dbReference>
<dbReference type="AlphaFoldDB" id="A0A1I2XHU6"/>
<keyword evidence="1" id="KW-0808">Transferase</keyword>
<protein>
    <submittedName>
        <fullName evidence="1">tRNA (Adenine22-N1)-methyltransferase</fullName>
    </submittedName>
</protein>
<dbReference type="Pfam" id="PF04816">
    <property type="entry name" value="TrmK"/>
    <property type="match status" value="1"/>
</dbReference>
<evidence type="ECO:0000313" key="1">
    <source>
        <dbReference type="EMBL" id="SFH11641.1"/>
    </source>
</evidence>
<sequence>MVELSKRLAAVVRHIPRDSVVADIGTDHAYLPVYLIQTGRAKKVLAGEVTAGPYRAAQETVRSCQLEQQIDVRMGNGLGVLQPGEADVAVLAGMGGKSIISILEAGSVVLKSIRRLIIQPMRDVPAVRRWLIRNNWCLVDEDMVDEDGHYYVIIVAEKGNEKIDDEFILEVGPRLLEKQDDILVEYLKKRSANIGSVLQKLKDAKSDEARLRAGLLIKEKDRIREVLKLCQ</sequence>
<proteinExistence type="predicted"/>
<dbReference type="RefSeq" id="WP_092473510.1">
    <property type="nucleotide sequence ID" value="NZ_FOOX01000017.1"/>
</dbReference>
<gene>
    <name evidence="1" type="ORF">SAMN05660649_03912</name>
</gene>
<dbReference type="InterPro" id="IPR029063">
    <property type="entry name" value="SAM-dependent_MTases_sf"/>
</dbReference>
<keyword evidence="1" id="KW-0489">Methyltransferase</keyword>
<dbReference type="GO" id="GO:0160105">
    <property type="term" value="F:tRNA (adenine(22)-N1)-methyltransferase activity"/>
    <property type="evidence" value="ECO:0007669"/>
    <property type="project" value="InterPro"/>
</dbReference>
<name>A0A1I2XHU6_9FIRM</name>